<accession>A0A2I4CUR1</accession>
<dbReference type="PRINTS" id="PR00722">
    <property type="entry name" value="CHYMOTRYPSIN"/>
</dbReference>
<feature type="signal peptide" evidence="2">
    <location>
        <begin position="1"/>
        <end position="16"/>
    </location>
</feature>
<evidence type="ECO:0000256" key="1">
    <source>
        <dbReference type="ARBA" id="ARBA00023157"/>
    </source>
</evidence>
<dbReference type="InterPro" id="IPR001314">
    <property type="entry name" value="Peptidase_S1A"/>
</dbReference>
<dbReference type="PANTHER" id="PTHR24271">
    <property type="entry name" value="KALLIKREIN-RELATED"/>
    <property type="match status" value="1"/>
</dbReference>
<dbReference type="OrthoDB" id="5565075at2759"/>
<dbReference type="GeneID" id="106532247"/>
<dbReference type="GO" id="GO:0004252">
    <property type="term" value="F:serine-type endopeptidase activity"/>
    <property type="evidence" value="ECO:0007669"/>
    <property type="project" value="InterPro"/>
</dbReference>
<dbReference type="InterPro" id="IPR001254">
    <property type="entry name" value="Trypsin_dom"/>
</dbReference>
<feature type="non-terminal residue" evidence="5">
    <location>
        <position position="137"/>
    </location>
</feature>
<dbReference type="Proteomes" id="UP000192220">
    <property type="component" value="Unplaced"/>
</dbReference>
<dbReference type="GO" id="GO:0006508">
    <property type="term" value="P:proteolysis"/>
    <property type="evidence" value="ECO:0007669"/>
    <property type="project" value="InterPro"/>
</dbReference>
<evidence type="ECO:0000313" key="5">
    <source>
        <dbReference type="RefSeq" id="XP_013883724.1"/>
    </source>
</evidence>
<dbReference type="STRING" id="52670.A0A2I4CUR1"/>
<reference evidence="5" key="1">
    <citation type="submission" date="2025-08" db="UniProtKB">
        <authorList>
            <consortium name="RefSeq"/>
        </authorList>
    </citation>
    <scope>IDENTIFICATION</scope>
    <source>
        <strain evidence="5">Quisiro</strain>
        <tissue evidence="5">Liver</tissue>
    </source>
</reference>
<dbReference type="Gene3D" id="2.40.10.10">
    <property type="entry name" value="Trypsin-like serine proteases"/>
    <property type="match status" value="1"/>
</dbReference>
<feature type="domain" description="Peptidase S1" evidence="3">
    <location>
        <begin position="27"/>
        <end position="137"/>
    </location>
</feature>
<sequence>MAPLALLLLVLEICFAVKSEVQLQKRIIGGEDCKGTERLYHVKLTATSQTHESLCGGSLISDQWVLTAAHCWEDGWVHKAVVGVHPQTATKTTLTITDKEIYTDVNKQKHDIMLVKLPQKITTITPVKLPDCKNPPK</sequence>
<dbReference type="PANTHER" id="PTHR24271:SF96">
    <property type="entry name" value="GRANZYME A-RELATED"/>
    <property type="match status" value="1"/>
</dbReference>
<keyword evidence="2" id="KW-0732">Signal</keyword>
<dbReference type="KEGG" id="alim:106532247"/>
<evidence type="ECO:0000256" key="2">
    <source>
        <dbReference type="SAM" id="SignalP"/>
    </source>
</evidence>
<name>A0A2I4CUR1_AUSLI</name>
<protein>
    <submittedName>
        <fullName evidence="5">Snake venom serine proteinase 5</fullName>
    </submittedName>
</protein>
<keyword evidence="1" id="KW-1015">Disulfide bond</keyword>
<dbReference type="InterPro" id="IPR043504">
    <property type="entry name" value="Peptidase_S1_PA_chymotrypsin"/>
</dbReference>
<evidence type="ECO:0000313" key="4">
    <source>
        <dbReference type="Proteomes" id="UP000192220"/>
    </source>
</evidence>
<dbReference type="Pfam" id="PF00089">
    <property type="entry name" value="Trypsin"/>
    <property type="match status" value="1"/>
</dbReference>
<feature type="chain" id="PRO_5014111710" evidence="2">
    <location>
        <begin position="17"/>
        <end position="137"/>
    </location>
</feature>
<dbReference type="AlphaFoldDB" id="A0A2I4CUR1"/>
<dbReference type="InParanoid" id="A0A2I4CUR1"/>
<keyword evidence="4" id="KW-1185">Reference proteome</keyword>
<dbReference type="SUPFAM" id="SSF50494">
    <property type="entry name" value="Trypsin-like serine proteases"/>
    <property type="match status" value="1"/>
</dbReference>
<organism evidence="4 5">
    <name type="scientific">Austrofundulus limnaeus</name>
    <name type="common">Annual killifish</name>
    <dbReference type="NCBI Taxonomy" id="52670"/>
    <lineage>
        <taxon>Eukaryota</taxon>
        <taxon>Metazoa</taxon>
        <taxon>Chordata</taxon>
        <taxon>Craniata</taxon>
        <taxon>Vertebrata</taxon>
        <taxon>Euteleostomi</taxon>
        <taxon>Actinopterygii</taxon>
        <taxon>Neopterygii</taxon>
        <taxon>Teleostei</taxon>
        <taxon>Neoteleostei</taxon>
        <taxon>Acanthomorphata</taxon>
        <taxon>Ovalentaria</taxon>
        <taxon>Atherinomorphae</taxon>
        <taxon>Cyprinodontiformes</taxon>
        <taxon>Rivulidae</taxon>
        <taxon>Austrofundulus</taxon>
    </lineage>
</organism>
<gene>
    <name evidence="5" type="primary">LOC106532247</name>
</gene>
<dbReference type="PROSITE" id="PS00134">
    <property type="entry name" value="TRYPSIN_HIS"/>
    <property type="match status" value="1"/>
</dbReference>
<dbReference type="InterPro" id="IPR018114">
    <property type="entry name" value="TRYPSIN_HIS"/>
</dbReference>
<dbReference type="InterPro" id="IPR009003">
    <property type="entry name" value="Peptidase_S1_PA"/>
</dbReference>
<proteinExistence type="predicted"/>
<dbReference type="PROSITE" id="PS50240">
    <property type="entry name" value="TRYPSIN_DOM"/>
    <property type="match status" value="1"/>
</dbReference>
<evidence type="ECO:0000259" key="3">
    <source>
        <dbReference type="PROSITE" id="PS50240"/>
    </source>
</evidence>
<dbReference type="RefSeq" id="XP_013883724.1">
    <property type="nucleotide sequence ID" value="XM_014028270.1"/>
</dbReference>